<dbReference type="SMART" id="SM01130">
    <property type="entry name" value="DHDPS"/>
    <property type="match status" value="1"/>
</dbReference>
<proteinExistence type="inferred from homology"/>
<gene>
    <name evidence="6" type="primary">yagE_3</name>
    <name evidence="6" type="ORF">Mal33_37730</name>
</gene>
<dbReference type="InterPro" id="IPR002220">
    <property type="entry name" value="DapA-like"/>
</dbReference>
<dbReference type="PANTHER" id="PTHR42849:SF1">
    <property type="entry name" value="N-ACETYLNEURAMINATE LYASE"/>
    <property type="match status" value="1"/>
</dbReference>
<feature type="active site" description="Proton donor/acceptor" evidence="4">
    <location>
        <position position="144"/>
    </location>
</feature>
<keyword evidence="2" id="KW-0704">Schiff base</keyword>
<feature type="binding site" evidence="5">
    <location>
        <position position="216"/>
    </location>
    <ligand>
        <name>pyruvate</name>
        <dbReference type="ChEBI" id="CHEBI:15361"/>
    </ligand>
</feature>
<dbReference type="AlphaFoldDB" id="A0A518IXE2"/>
<protein>
    <submittedName>
        <fullName evidence="6">Putative 2-keto-3-deoxy-galactonate aldolase YagE</fullName>
        <ecNumber evidence="6">4.1.2.-</ecNumber>
    </submittedName>
</protein>
<dbReference type="PROSITE" id="PS00666">
    <property type="entry name" value="DHDPS_2"/>
    <property type="match status" value="1"/>
</dbReference>
<dbReference type="EMBL" id="CP036318">
    <property type="protein sequence ID" value="QDV57759.1"/>
    <property type="molecule type" value="Genomic_DNA"/>
</dbReference>
<dbReference type="GO" id="GO:0019262">
    <property type="term" value="P:N-acetylneuraminate catabolic process"/>
    <property type="evidence" value="ECO:0007669"/>
    <property type="project" value="TreeGrafter"/>
</dbReference>
<dbReference type="Proteomes" id="UP000316770">
    <property type="component" value="Chromosome"/>
</dbReference>
<dbReference type="Pfam" id="PF00701">
    <property type="entry name" value="DHDPS"/>
    <property type="match status" value="1"/>
</dbReference>
<dbReference type="EC" id="4.1.2.-" evidence="6"/>
<dbReference type="CDD" id="cd00408">
    <property type="entry name" value="DHDPS-like"/>
    <property type="match status" value="1"/>
</dbReference>
<evidence type="ECO:0000256" key="2">
    <source>
        <dbReference type="ARBA" id="ARBA00023270"/>
    </source>
</evidence>
<evidence type="ECO:0000313" key="6">
    <source>
        <dbReference type="EMBL" id="QDV57759.1"/>
    </source>
</evidence>
<dbReference type="InterPro" id="IPR013785">
    <property type="entry name" value="Aldolase_TIM"/>
</dbReference>
<dbReference type="PRINTS" id="PR00146">
    <property type="entry name" value="DHPICSNTHASE"/>
</dbReference>
<accession>A0A518IXE2</accession>
<dbReference type="PANTHER" id="PTHR42849">
    <property type="entry name" value="N-ACETYLNEURAMINATE LYASE"/>
    <property type="match status" value="1"/>
</dbReference>
<evidence type="ECO:0000256" key="4">
    <source>
        <dbReference type="PIRSR" id="PIRSR001365-1"/>
    </source>
</evidence>
<dbReference type="SUPFAM" id="SSF51569">
    <property type="entry name" value="Aldolase"/>
    <property type="match status" value="1"/>
</dbReference>
<keyword evidence="1 3" id="KW-0456">Lyase</keyword>
<evidence type="ECO:0000256" key="5">
    <source>
        <dbReference type="PIRSR" id="PIRSR001365-2"/>
    </source>
</evidence>
<dbReference type="GO" id="GO:0005829">
    <property type="term" value="C:cytosol"/>
    <property type="evidence" value="ECO:0007669"/>
    <property type="project" value="TreeGrafter"/>
</dbReference>
<name>A0A518IXE2_9BACT</name>
<reference evidence="6 7" key="1">
    <citation type="submission" date="2019-02" db="EMBL/GenBank/DDBJ databases">
        <title>Deep-cultivation of Planctomycetes and their phenomic and genomic characterization uncovers novel biology.</title>
        <authorList>
            <person name="Wiegand S."/>
            <person name="Jogler M."/>
            <person name="Boedeker C."/>
            <person name="Pinto D."/>
            <person name="Vollmers J."/>
            <person name="Rivas-Marin E."/>
            <person name="Kohn T."/>
            <person name="Peeters S.H."/>
            <person name="Heuer A."/>
            <person name="Rast P."/>
            <person name="Oberbeckmann S."/>
            <person name="Bunk B."/>
            <person name="Jeske O."/>
            <person name="Meyerdierks A."/>
            <person name="Storesund J.E."/>
            <person name="Kallscheuer N."/>
            <person name="Luecker S."/>
            <person name="Lage O.M."/>
            <person name="Pohl T."/>
            <person name="Merkel B.J."/>
            <person name="Hornburger P."/>
            <person name="Mueller R.-W."/>
            <person name="Bruemmer F."/>
            <person name="Labrenz M."/>
            <person name="Spormann A.M."/>
            <person name="Op den Camp H."/>
            <person name="Overmann J."/>
            <person name="Amann R."/>
            <person name="Jetten M.S.M."/>
            <person name="Mascher T."/>
            <person name="Medema M.H."/>
            <person name="Devos D.P."/>
            <person name="Kaster A.-K."/>
            <person name="Ovreas L."/>
            <person name="Rohde M."/>
            <person name="Galperin M.Y."/>
            <person name="Jogler C."/>
        </authorList>
    </citation>
    <scope>NUCLEOTIDE SEQUENCE [LARGE SCALE GENOMIC DNA]</scope>
    <source>
        <strain evidence="6 7">Mal33</strain>
    </source>
</reference>
<organism evidence="6 7">
    <name type="scientific">Rosistilla oblonga</name>
    <dbReference type="NCBI Taxonomy" id="2527990"/>
    <lineage>
        <taxon>Bacteria</taxon>
        <taxon>Pseudomonadati</taxon>
        <taxon>Planctomycetota</taxon>
        <taxon>Planctomycetia</taxon>
        <taxon>Pirellulales</taxon>
        <taxon>Pirellulaceae</taxon>
        <taxon>Rosistilla</taxon>
    </lineage>
</organism>
<keyword evidence="7" id="KW-1185">Reference proteome</keyword>
<feature type="active site" description="Schiff-base intermediate with substrate" evidence="4">
    <location>
        <position position="172"/>
    </location>
</feature>
<sequence>MPSSPTTQPPSRFQGIVPPIVTPLADDDRLDDSGCERLLEHQIEGGVDAIFLLGSSGEIVSLSHQLRADFVRKACRIVNQRVPVLVGITDNSVVETKRLAQVAADAGADAVVLTTPFYYPVDQAELKTFVQSILQGIDLPLLLYNMPAMTKLWFAPETVAELAQIDQIVGIKDSSQNLDYFRQLTSLKSIRPDWTFLIGHETLLADSLRVGGTGGVNLGTNLFPKLFSRLMQAHRENDDDAVQGFQTKIDALAPIYEIANSSAPLLPLIGITKTALSILGICNDHLAPPHRPCTPEQRQQLTVVLEQLKSTLGV</sequence>
<dbReference type="InterPro" id="IPR020625">
    <property type="entry name" value="Schiff_base-form_aldolases_AS"/>
</dbReference>
<dbReference type="PIRSF" id="PIRSF001365">
    <property type="entry name" value="DHDPS"/>
    <property type="match status" value="1"/>
</dbReference>
<dbReference type="Gene3D" id="3.20.20.70">
    <property type="entry name" value="Aldolase class I"/>
    <property type="match status" value="1"/>
</dbReference>
<dbReference type="GO" id="GO:0008747">
    <property type="term" value="F:N-acetylneuraminate lyase activity"/>
    <property type="evidence" value="ECO:0007669"/>
    <property type="project" value="TreeGrafter"/>
</dbReference>
<evidence type="ECO:0000313" key="7">
    <source>
        <dbReference type="Proteomes" id="UP000316770"/>
    </source>
</evidence>
<evidence type="ECO:0000256" key="3">
    <source>
        <dbReference type="PIRNR" id="PIRNR001365"/>
    </source>
</evidence>
<evidence type="ECO:0000256" key="1">
    <source>
        <dbReference type="ARBA" id="ARBA00023239"/>
    </source>
</evidence>
<comment type="similarity">
    <text evidence="3">Belongs to the DapA family.</text>
</comment>